<dbReference type="InterPro" id="IPR025669">
    <property type="entry name" value="AAA_dom"/>
</dbReference>
<evidence type="ECO:0000256" key="13">
    <source>
        <dbReference type="ARBA" id="ARBA00023136"/>
    </source>
</evidence>
<dbReference type="EC" id="2.7.10.2" evidence="4"/>
<evidence type="ECO:0000259" key="20">
    <source>
        <dbReference type="Pfam" id="PF13807"/>
    </source>
</evidence>
<evidence type="ECO:0000256" key="2">
    <source>
        <dbReference type="ARBA" id="ARBA00007316"/>
    </source>
</evidence>
<evidence type="ECO:0000256" key="3">
    <source>
        <dbReference type="ARBA" id="ARBA00008883"/>
    </source>
</evidence>
<accession>A0A1Q2M0S4</accession>
<dbReference type="CDD" id="cd05387">
    <property type="entry name" value="BY-kinase"/>
    <property type="match status" value="1"/>
</dbReference>
<dbReference type="InterPro" id="IPR050445">
    <property type="entry name" value="Bact_polysacc_biosynth/exp"/>
</dbReference>
<evidence type="ECO:0000256" key="6">
    <source>
        <dbReference type="ARBA" id="ARBA00022519"/>
    </source>
</evidence>
<evidence type="ECO:0000313" key="22">
    <source>
        <dbReference type="Proteomes" id="UP000188219"/>
    </source>
</evidence>
<feature type="coiled-coil region" evidence="16">
    <location>
        <begin position="331"/>
        <end position="404"/>
    </location>
</feature>
<evidence type="ECO:0000259" key="19">
    <source>
        <dbReference type="Pfam" id="PF13614"/>
    </source>
</evidence>
<keyword evidence="22" id="KW-1185">Reference proteome</keyword>
<dbReference type="KEGG" id="maga:Mag101_00580"/>
<keyword evidence="13 17" id="KW-0472">Membrane</keyword>
<dbReference type="GO" id="GO:0005524">
    <property type="term" value="F:ATP binding"/>
    <property type="evidence" value="ECO:0007669"/>
    <property type="project" value="UniProtKB-KW"/>
</dbReference>
<dbReference type="GO" id="GO:0005886">
    <property type="term" value="C:plasma membrane"/>
    <property type="evidence" value="ECO:0007669"/>
    <property type="project" value="UniProtKB-SubCell"/>
</dbReference>
<evidence type="ECO:0000256" key="5">
    <source>
        <dbReference type="ARBA" id="ARBA00022475"/>
    </source>
</evidence>
<dbReference type="NCBIfam" id="TIGR01007">
    <property type="entry name" value="eps_fam"/>
    <property type="match status" value="1"/>
</dbReference>
<dbReference type="Pfam" id="PF13807">
    <property type="entry name" value="GNVR"/>
    <property type="match status" value="1"/>
</dbReference>
<keyword evidence="9" id="KW-0547">Nucleotide-binding</keyword>
<organism evidence="21 22">
    <name type="scientific">Microbulbifer agarilyticus</name>
    <dbReference type="NCBI Taxonomy" id="260552"/>
    <lineage>
        <taxon>Bacteria</taxon>
        <taxon>Pseudomonadati</taxon>
        <taxon>Pseudomonadota</taxon>
        <taxon>Gammaproteobacteria</taxon>
        <taxon>Cellvibrionales</taxon>
        <taxon>Microbulbiferaceae</taxon>
        <taxon>Microbulbifer</taxon>
    </lineage>
</organism>
<comment type="similarity">
    <text evidence="2">Belongs to the CpsD/CapB family.</text>
</comment>
<dbReference type="AlphaFoldDB" id="A0A1Q2M0S4"/>
<dbReference type="STRING" id="260552.Mag101_00580"/>
<protein>
    <recommendedName>
        <fullName evidence="4">non-specific protein-tyrosine kinase</fullName>
        <ecNumber evidence="4">2.7.10.2</ecNumber>
    </recommendedName>
</protein>
<dbReference type="PANTHER" id="PTHR32309">
    <property type="entry name" value="TYROSINE-PROTEIN KINASE"/>
    <property type="match status" value="1"/>
</dbReference>
<dbReference type="OrthoDB" id="9775724at2"/>
<keyword evidence="8 17" id="KW-0812">Transmembrane</keyword>
<dbReference type="Pfam" id="PF13614">
    <property type="entry name" value="AAA_31"/>
    <property type="match status" value="1"/>
</dbReference>
<evidence type="ECO:0000256" key="14">
    <source>
        <dbReference type="ARBA" id="ARBA00023137"/>
    </source>
</evidence>
<evidence type="ECO:0000256" key="15">
    <source>
        <dbReference type="ARBA" id="ARBA00051245"/>
    </source>
</evidence>
<feature type="domain" description="AAA" evidence="19">
    <location>
        <begin position="536"/>
        <end position="657"/>
    </location>
</feature>
<keyword evidence="11" id="KW-0067">ATP-binding</keyword>
<name>A0A1Q2M0S4_9GAMM</name>
<gene>
    <name evidence="21" type="ORF">Mag101_00580</name>
</gene>
<evidence type="ECO:0000256" key="1">
    <source>
        <dbReference type="ARBA" id="ARBA00004429"/>
    </source>
</evidence>
<evidence type="ECO:0000256" key="12">
    <source>
        <dbReference type="ARBA" id="ARBA00022989"/>
    </source>
</evidence>
<comment type="catalytic activity">
    <reaction evidence="15">
        <text>L-tyrosyl-[protein] + ATP = O-phospho-L-tyrosyl-[protein] + ADP + H(+)</text>
        <dbReference type="Rhea" id="RHEA:10596"/>
        <dbReference type="Rhea" id="RHEA-COMP:10136"/>
        <dbReference type="Rhea" id="RHEA-COMP:20101"/>
        <dbReference type="ChEBI" id="CHEBI:15378"/>
        <dbReference type="ChEBI" id="CHEBI:30616"/>
        <dbReference type="ChEBI" id="CHEBI:46858"/>
        <dbReference type="ChEBI" id="CHEBI:61978"/>
        <dbReference type="ChEBI" id="CHEBI:456216"/>
        <dbReference type="EC" id="2.7.10.2"/>
    </reaction>
</comment>
<evidence type="ECO:0000256" key="7">
    <source>
        <dbReference type="ARBA" id="ARBA00022679"/>
    </source>
</evidence>
<dbReference type="RefSeq" id="WP_077399322.1">
    <property type="nucleotide sequence ID" value="NZ_CP019650.1"/>
</dbReference>
<evidence type="ECO:0000256" key="9">
    <source>
        <dbReference type="ARBA" id="ARBA00022741"/>
    </source>
</evidence>
<comment type="subcellular location">
    <subcellularLocation>
        <location evidence="1">Cell inner membrane</location>
        <topology evidence="1">Multi-pass membrane protein</topology>
    </subcellularLocation>
</comment>
<evidence type="ECO:0000313" key="21">
    <source>
        <dbReference type="EMBL" id="AQQ66311.1"/>
    </source>
</evidence>
<proteinExistence type="inferred from homology"/>
<evidence type="ECO:0000256" key="10">
    <source>
        <dbReference type="ARBA" id="ARBA00022777"/>
    </source>
</evidence>
<evidence type="ECO:0000256" key="4">
    <source>
        <dbReference type="ARBA" id="ARBA00011903"/>
    </source>
</evidence>
<evidence type="ECO:0000256" key="17">
    <source>
        <dbReference type="SAM" id="Phobius"/>
    </source>
</evidence>
<reference evidence="21" key="1">
    <citation type="submission" date="2017-02" db="EMBL/GenBank/DDBJ databases">
        <title>Genome of Microbulbifer agarilyticus GP101.</title>
        <authorList>
            <person name="Jung J."/>
            <person name="Bae S.S."/>
            <person name="Baek K."/>
        </authorList>
    </citation>
    <scope>NUCLEOTIDE SEQUENCE [LARGE SCALE GENOMIC DNA]</scope>
    <source>
        <strain evidence="21">GP101</strain>
    </source>
</reference>
<dbReference type="GO" id="GO:0004715">
    <property type="term" value="F:non-membrane spanning protein tyrosine kinase activity"/>
    <property type="evidence" value="ECO:0007669"/>
    <property type="project" value="UniProtKB-EC"/>
</dbReference>
<dbReference type="EMBL" id="CP019650">
    <property type="protein sequence ID" value="AQQ66311.1"/>
    <property type="molecule type" value="Genomic_DNA"/>
</dbReference>
<dbReference type="InterPro" id="IPR032807">
    <property type="entry name" value="GNVR"/>
</dbReference>
<dbReference type="Proteomes" id="UP000188219">
    <property type="component" value="Chromosome"/>
</dbReference>
<keyword evidence="12 17" id="KW-1133">Transmembrane helix</keyword>
<comment type="similarity">
    <text evidence="3">Belongs to the etk/wzc family.</text>
</comment>
<sequence length="727" mass="81346">MEKYTNNSEEGESSQVGNIDLVALFFAVYERKWFIIAFAILMTVVAYFSVQNIRDRYQATATLLLGGNQANLVSIRDVYEAGAQRREFLMTQVEMLRSRGIAERVVDDLDLVNHEIFNQAPKPSLKSNIKSLIGIETSIQNADPAEKARIQRERIINIIAKNIKVSPVRNTKLIKLSYESYSPSLAAAIPNAVARAYIAEQQTVRSDVTEKATSWLSERLESLRDRLEQSEHALNQFQQQADLVDLQGVRGLASQELNETMQQLLEAKRELKDVRLLYNQVRQKDVPEETFLSQPEVLNHPLIQAASQSVTNAQLGVTELARRYGPKHPTMLAAQDELESARAQVRTEIRKLVASIEVDYEQASQKVYALEAELSGAKSSLQNVAQKEIRYDELKREVEVNRQLYNTFLTRFKETREVSDYETAAARVADPAVIPRRPLASKKQLLILFALFASAGLGAGIVILLDLLKSGIRDPQDVGRKIGLPLLGMVPELSLKKDERLDLYTYFDSSQPQFSEAIRSLRTGVVLSRMDDKADVICVTSSAPSEGKTTISTNLSFSLGQLEKVLLIDADMRRPSVGRRFSVAPSRPGLADILSGRFTVNECVVKDERSGIDIIPAGIRPEDPQRLLGSSQFQKLIKELRGKYDRIIIDTPPVQAVSDVLVISKIVCSVLYVVRAEDTRIGVIRAGISRLLNLGVKPEGVILNSVVMKRRGAYSDQYYGHYPDYAH</sequence>
<keyword evidence="5" id="KW-1003">Cell membrane</keyword>
<dbReference type="Pfam" id="PF02706">
    <property type="entry name" value="Wzz"/>
    <property type="match status" value="1"/>
</dbReference>
<feature type="transmembrane region" description="Helical" evidence="17">
    <location>
        <begin position="33"/>
        <end position="50"/>
    </location>
</feature>
<dbReference type="Gene3D" id="3.40.50.300">
    <property type="entry name" value="P-loop containing nucleotide triphosphate hydrolases"/>
    <property type="match status" value="1"/>
</dbReference>
<keyword evidence="6" id="KW-0997">Cell inner membrane</keyword>
<dbReference type="PANTHER" id="PTHR32309:SF13">
    <property type="entry name" value="FERRIC ENTEROBACTIN TRANSPORT PROTEIN FEPE"/>
    <property type="match status" value="1"/>
</dbReference>
<dbReference type="InterPro" id="IPR003856">
    <property type="entry name" value="LPS_length_determ_N"/>
</dbReference>
<dbReference type="InterPro" id="IPR027417">
    <property type="entry name" value="P-loop_NTPase"/>
</dbReference>
<evidence type="ECO:0000256" key="8">
    <source>
        <dbReference type="ARBA" id="ARBA00022692"/>
    </source>
</evidence>
<evidence type="ECO:0000256" key="16">
    <source>
        <dbReference type="SAM" id="Coils"/>
    </source>
</evidence>
<keyword evidence="10" id="KW-0418">Kinase</keyword>
<feature type="transmembrane region" description="Helical" evidence="17">
    <location>
        <begin position="445"/>
        <end position="465"/>
    </location>
</feature>
<evidence type="ECO:0000256" key="11">
    <source>
        <dbReference type="ARBA" id="ARBA00022840"/>
    </source>
</evidence>
<dbReference type="InterPro" id="IPR005702">
    <property type="entry name" value="Wzc-like_C"/>
</dbReference>
<dbReference type="SUPFAM" id="SSF52540">
    <property type="entry name" value="P-loop containing nucleoside triphosphate hydrolases"/>
    <property type="match status" value="1"/>
</dbReference>
<evidence type="ECO:0000259" key="18">
    <source>
        <dbReference type="Pfam" id="PF02706"/>
    </source>
</evidence>
<feature type="coiled-coil region" evidence="16">
    <location>
        <begin position="220"/>
        <end position="284"/>
    </location>
</feature>
<feature type="domain" description="Polysaccharide chain length determinant N-terminal" evidence="18">
    <location>
        <begin position="18"/>
        <end position="109"/>
    </location>
</feature>
<keyword evidence="16" id="KW-0175">Coiled coil</keyword>
<feature type="domain" description="Tyrosine-protein kinase G-rich" evidence="20">
    <location>
        <begin position="393"/>
        <end position="464"/>
    </location>
</feature>
<keyword evidence="14" id="KW-0829">Tyrosine-protein kinase</keyword>
<keyword evidence="7" id="KW-0808">Transferase</keyword>